<dbReference type="InterPro" id="IPR050639">
    <property type="entry name" value="SSR_resolvase"/>
</dbReference>
<dbReference type="Pfam" id="PF07508">
    <property type="entry name" value="Recombinase"/>
    <property type="match status" value="1"/>
</dbReference>
<keyword evidence="2" id="KW-0233">DNA recombination</keyword>
<evidence type="ECO:0000259" key="4">
    <source>
        <dbReference type="PROSITE" id="PS51737"/>
    </source>
</evidence>
<name>A0A6N7WB72_9ACTO</name>
<protein>
    <submittedName>
        <fullName evidence="5">Recombinase family protein</fullName>
    </submittedName>
</protein>
<dbReference type="Gene3D" id="3.90.1750.20">
    <property type="entry name" value="Putative Large Serine Recombinase, Chain B, Domain 2"/>
    <property type="match status" value="1"/>
</dbReference>
<dbReference type="PANTHER" id="PTHR30461:SF2">
    <property type="entry name" value="SERINE RECOMBINASE PINE-RELATED"/>
    <property type="match status" value="1"/>
</dbReference>
<feature type="domain" description="Resolvase/invertase-type recombinase catalytic" evidence="3">
    <location>
        <begin position="1"/>
        <end position="88"/>
    </location>
</feature>
<reference evidence="5 6" key="1">
    <citation type="submission" date="2019-08" db="EMBL/GenBank/DDBJ databases">
        <title>In-depth cultivation of the pig gut microbiome towards novel bacterial diversity and tailored functional studies.</title>
        <authorList>
            <person name="Wylensek D."/>
            <person name="Hitch T.C.A."/>
            <person name="Clavel T."/>
        </authorList>
    </citation>
    <scope>NUCLEOTIDE SEQUENCE [LARGE SCALE GENOMIC DNA]</scope>
    <source>
        <strain evidence="5 6">WB03_NA08</strain>
    </source>
</reference>
<dbReference type="GO" id="GO:0003677">
    <property type="term" value="F:DNA binding"/>
    <property type="evidence" value="ECO:0007669"/>
    <property type="project" value="UniProtKB-KW"/>
</dbReference>
<dbReference type="Proteomes" id="UP000470875">
    <property type="component" value="Unassembled WGS sequence"/>
</dbReference>
<organism evidence="5 6">
    <name type="scientific">Scrofimicrobium canadense</name>
    <dbReference type="NCBI Taxonomy" id="2652290"/>
    <lineage>
        <taxon>Bacteria</taxon>
        <taxon>Bacillati</taxon>
        <taxon>Actinomycetota</taxon>
        <taxon>Actinomycetes</taxon>
        <taxon>Actinomycetales</taxon>
        <taxon>Actinomycetaceae</taxon>
        <taxon>Scrofimicrobium</taxon>
    </lineage>
</organism>
<accession>A0A6N7WB72</accession>
<dbReference type="CDD" id="cd00338">
    <property type="entry name" value="Ser_Recombinase"/>
    <property type="match status" value="1"/>
</dbReference>
<dbReference type="SUPFAM" id="SSF53041">
    <property type="entry name" value="Resolvase-like"/>
    <property type="match status" value="1"/>
</dbReference>
<keyword evidence="6" id="KW-1185">Reference proteome</keyword>
<dbReference type="InterPro" id="IPR038109">
    <property type="entry name" value="DNA_bind_recomb_sf"/>
</dbReference>
<dbReference type="InterPro" id="IPR011109">
    <property type="entry name" value="DNA_bind_recombinase_dom"/>
</dbReference>
<evidence type="ECO:0000313" key="5">
    <source>
        <dbReference type="EMBL" id="MSS85428.1"/>
    </source>
</evidence>
<evidence type="ECO:0000313" key="6">
    <source>
        <dbReference type="Proteomes" id="UP000470875"/>
    </source>
</evidence>
<keyword evidence="1" id="KW-0238">DNA-binding</keyword>
<feature type="domain" description="Recombinase" evidence="4">
    <location>
        <begin position="95"/>
        <end position="219"/>
    </location>
</feature>
<dbReference type="PROSITE" id="PS51736">
    <property type="entry name" value="RECOMBINASES_3"/>
    <property type="match status" value="1"/>
</dbReference>
<dbReference type="InterPro" id="IPR006119">
    <property type="entry name" value="Resolv_N"/>
</dbReference>
<dbReference type="InterPro" id="IPR025827">
    <property type="entry name" value="Zn_ribbon_recom_dom"/>
</dbReference>
<dbReference type="PANTHER" id="PTHR30461">
    <property type="entry name" value="DNA-INVERTASE FROM LAMBDOID PROPHAGE"/>
    <property type="match status" value="1"/>
</dbReference>
<evidence type="ECO:0000259" key="3">
    <source>
        <dbReference type="PROSITE" id="PS51736"/>
    </source>
</evidence>
<dbReference type="PROSITE" id="PS51737">
    <property type="entry name" value="RECOMBINASE_DNA_BIND"/>
    <property type="match status" value="1"/>
</dbReference>
<dbReference type="InterPro" id="IPR036162">
    <property type="entry name" value="Resolvase-like_N_sf"/>
</dbReference>
<evidence type="ECO:0000256" key="1">
    <source>
        <dbReference type="ARBA" id="ARBA00023125"/>
    </source>
</evidence>
<evidence type="ECO:0000256" key="2">
    <source>
        <dbReference type="ARBA" id="ARBA00023172"/>
    </source>
</evidence>
<dbReference type="Pfam" id="PF13408">
    <property type="entry name" value="Zn_ribbon_recom"/>
    <property type="match status" value="1"/>
</dbReference>
<dbReference type="Gene3D" id="3.40.50.1390">
    <property type="entry name" value="Resolvase, N-terminal catalytic domain"/>
    <property type="match status" value="1"/>
</dbReference>
<dbReference type="GO" id="GO:0000150">
    <property type="term" value="F:DNA strand exchange activity"/>
    <property type="evidence" value="ECO:0007669"/>
    <property type="project" value="InterPro"/>
</dbReference>
<gene>
    <name evidence="5" type="ORF">FYJ24_11885</name>
</gene>
<comment type="caution">
    <text evidence="5">The sequence shown here is derived from an EMBL/GenBank/DDBJ whole genome shotgun (WGS) entry which is preliminary data.</text>
</comment>
<dbReference type="EMBL" id="VULO01000018">
    <property type="protein sequence ID" value="MSS85428.1"/>
    <property type="molecule type" value="Genomic_DNA"/>
</dbReference>
<dbReference type="Pfam" id="PF00239">
    <property type="entry name" value="Resolvase"/>
    <property type="match status" value="1"/>
</dbReference>
<sequence>MSAARAGGIDLILTKSISRFARNTVILLETVRELKDLGVEVRFEREQISSLTGDGELMLSILASFAQEEAWSTSANVKWGIRKNFERGITNQMCVYGYTWTGSEFLINEVQAEAVRFIYKRFLEGAIYADIIRECEAAGYEAYWGGMFTTAALKMILRQERYTGNTLLGKSFNPYPGHHGMKNTGQAPMYFAEGTNPQIIDQETFDAAQTALAKRTAANAHPRSPRTVFSGHIWCGPCQVRANRAVARWQGKKMPLWQCPLRGRGKPAVCMGGSVPEPRLEEITCLIASKPEFTTGLFEQTVVKVVIWSPTKVRFHLRGGKVFEVEFTKGRYAKPLTAEDLMEVKP</sequence>
<proteinExistence type="predicted"/>
<dbReference type="AlphaFoldDB" id="A0A6N7WB72"/>